<evidence type="ECO:0000256" key="2">
    <source>
        <dbReference type="ARBA" id="ARBA00022723"/>
    </source>
</evidence>
<evidence type="ECO:0000256" key="3">
    <source>
        <dbReference type="ARBA" id="ARBA00022801"/>
    </source>
</evidence>
<proteinExistence type="predicted"/>
<evidence type="ECO:0000256" key="1">
    <source>
        <dbReference type="ARBA" id="ARBA00001947"/>
    </source>
</evidence>
<reference evidence="7 8" key="1">
    <citation type="submission" date="2019-07" db="EMBL/GenBank/DDBJ databases">
        <title>Genomic Encyclopedia of Archaeal and Bacterial Type Strains, Phase II (KMG-II): from individual species to whole genera.</title>
        <authorList>
            <person name="Goeker M."/>
        </authorList>
    </citation>
    <scope>NUCLEOTIDE SEQUENCE [LARGE SCALE GENOMIC DNA]</scope>
    <source>
        <strain evidence="7 8">ATCC BAA-2084</strain>
    </source>
</reference>
<keyword evidence="4" id="KW-0862">Zinc</keyword>
<keyword evidence="8" id="KW-1185">Reference proteome</keyword>
<dbReference type="STRING" id="476157.GCA_001663155_01157"/>
<dbReference type="InterPro" id="IPR017150">
    <property type="entry name" value="Pept_M20_glutamate_carboxypep"/>
</dbReference>
<dbReference type="Pfam" id="PF07687">
    <property type="entry name" value="M20_dimer"/>
    <property type="match status" value="1"/>
</dbReference>
<accession>A0A562UMT5</accession>
<dbReference type="SUPFAM" id="SSF55031">
    <property type="entry name" value="Bacterial exopeptidase dimerisation domain"/>
    <property type="match status" value="1"/>
</dbReference>
<dbReference type="EMBL" id="VLLK01000002">
    <property type="protein sequence ID" value="TWJ06935.1"/>
    <property type="molecule type" value="Genomic_DNA"/>
</dbReference>
<dbReference type="Proteomes" id="UP000320547">
    <property type="component" value="Unassembled WGS sequence"/>
</dbReference>
<dbReference type="InterPro" id="IPR036264">
    <property type="entry name" value="Bact_exopeptidase_dim_dom"/>
</dbReference>
<dbReference type="AlphaFoldDB" id="A0A562UMT5"/>
<dbReference type="PROSITE" id="PS00758">
    <property type="entry name" value="ARGE_DAPE_CPG2_1"/>
    <property type="match status" value="1"/>
</dbReference>
<dbReference type="Gene3D" id="3.40.630.10">
    <property type="entry name" value="Zn peptidases"/>
    <property type="match status" value="1"/>
</dbReference>
<dbReference type="GO" id="GO:0046872">
    <property type="term" value="F:metal ion binding"/>
    <property type="evidence" value="ECO:0007669"/>
    <property type="project" value="UniProtKB-KW"/>
</dbReference>
<dbReference type="SUPFAM" id="SSF53187">
    <property type="entry name" value="Zn-dependent exopeptidases"/>
    <property type="match status" value="1"/>
</dbReference>
<dbReference type="PANTHER" id="PTHR43808">
    <property type="entry name" value="ACETYLORNITHINE DEACETYLASE"/>
    <property type="match status" value="1"/>
</dbReference>
<feature type="active site" evidence="5">
    <location>
        <position position="135"/>
    </location>
</feature>
<gene>
    <name evidence="7" type="ORF">JN10_2480</name>
</gene>
<comment type="caution">
    <text evidence="7">The sequence shown here is derived from an EMBL/GenBank/DDBJ whole genome shotgun (WGS) entry which is preliminary data.</text>
</comment>
<dbReference type="InterPro" id="IPR001261">
    <property type="entry name" value="ArgE/DapE_CS"/>
</dbReference>
<keyword evidence="7" id="KW-0121">Carboxypeptidase</keyword>
<sequence length="435" mass="45871">MANAQTNCNRALAITEDTAWPDVTARLERFHMQQNQSATAAALKHQIDAAVMLQQVQDWSSTNTGTANLDGLAKQADALADAFSVLPGEVELVDPATVTAIDAAGNEFEKPHGQHMVLRVRPTANRRLLFTGHMDTVFPADHAFQGQTWLDDETLNGPGVADMKGGIAVMLHALLAAEASGTIGSLGYDVLINSDEETGSLASSALIAELAQGKLAALTYEPAALPDGTLAHARGGTGNYSITFTGKSAHAGRNPHEGRNAIVAAADLILRLKDMEREDITINPAKLEGGAANNVVPDHAVLRFNIRPKSTEAMEGFDRDLAGVLASIENDHEVGIHRHGGVTRPPKPVDVRAQALFDLVKACGEELGQTIKWQSTGGVCDGNNIAACGVPVVDTMGVRGGAIHSPDEFLIVPSLVERAALSALVISRIANGELH</sequence>
<dbReference type="PIRSF" id="PIRSF037238">
    <property type="entry name" value="Carboxypeptidase_G2"/>
    <property type="match status" value="1"/>
</dbReference>
<feature type="active site" description="Proton acceptor" evidence="5">
    <location>
        <position position="196"/>
    </location>
</feature>
<keyword evidence="2" id="KW-0479">Metal-binding</keyword>
<evidence type="ECO:0000313" key="8">
    <source>
        <dbReference type="Proteomes" id="UP000320547"/>
    </source>
</evidence>
<comment type="cofactor">
    <cofactor evidence="1">
        <name>Zn(2+)</name>
        <dbReference type="ChEBI" id="CHEBI:29105"/>
    </cofactor>
</comment>
<dbReference type="PANTHER" id="PTHR43808:SF9">
    <property type="entry name" value="BLL0789 PROTEIN"/>
    <property type="match status" value="1"/>
</dbReference>
<evidence type="ECO:0000256" key="5">
    <source>
        <dbReference type="PIRSR" id="PIRSR037238-1"/>
    </source>
</evidence>
<dbReference type="GO" id="GO:0004180">
    <property type="term" value="F:carboxypeptidase activity"/>
    <property type="evidence" value="ECO:0007669"/>
    <property type="project" value="UniProtKB-KW"/>
</dbReference>
<evidence type="ECO:0000259" key="6">
    <source>
        <dbReference type="Pfam" id="PF07687"/>
    </source>
</evidence>
<organism evidence="7 8">
    <name type="scientific">Altererythrobacter ishigakiensis</name>
    <dbReference type="NCBI Taxonomy" id="476157"/>
    <lineage>
        <taxon>Bacteria</taxon>
        <taxon>Pseudomonadati</taxon>
        <taxon>Pseudomonadota</taxon>
        <taxon>Alphaproteobacteria</taxon>
        <taxon>Sphingomonadales</taxon>
        <taxon>Erythrobacteraceae</taxon>
        <taxon>Altererythrobacter</taxon>
    </lineage>
</organism>
<dbReference type="Pfam" id="PF01546">
    <property type="entry name" value="Peptidase_M20"/>
    <property type="match status" value="1"/>
</dbReference>
<dbReference type="Gene3D" id="3.30.70.360">
    <property type="match status" value="1"/>
</dbReference>
<dbReference type="InterPro" id="IPR011650">
    <property type="entry name" value="Peptidase_M20_dimer"/>
</dbReference>
<name>A0A562UMT5_9SPHN</name>
<evidence type="ECO:0000256" key="4">
    <source>
        <dbReference type="ARBA" id="ARBA00022833"/>
    </source>
</evidence>
<dbReference type="InterPro" id="IPR050072">
    <property type="entry name" value="Peptidase_M20A"/>
</dbReference>
<dbReference type="InterPro" id="IPR002933">
    <property type="entry name" value="Peptidase_M20"/>
</dbReference>
<protein>
    <submittedName>
        <fullName evidence="7">Glutamate carboxypeptidase</fullName>
    </submittedName>
</protein>
<keyword evidence="3" id="KW-0378">Hydrolase</keyword>
<evidence type="ECO:0000313" key="7">
    <source>
        <dbReference type="EMBL" id="TWJ06935.1"/>
    </source>
</evidence>
<feature type="domain" description="Peptidase M20 dimerisation" evidence="6">
    <location>
        <begin position="234"/>
        <end position="327"/>
    </location>
</feature>
<keyword evidence="7" id="KW-0645">Protease</keyword>
<dbReference type="NCBIfam" id="NF005602">
    <property type="entry name" value="PRK07338.1"/>
    <property type="match status" value="1"/>
</dbReference>